<keyword evidence="2" id="KW-1185">Reference proteome</keyword>
<reference evidence="1 2" key="1">
    <citation type="journal article" date="2020" name="Cell">
        <title>Large-Scale Comparative Analyses of Tick Genomes Elucidate Their Genetic Diversity and Vector Capacities.</title>
        <authorList>
            <consortium name="Tick Genome and Microbiome Consortium (TIGMIC)"/>
            <person name="Jia N."/>
            <person name="Wang J."/>
            <person name="Shi W."/>
            <person name="Du L."/>
            <person name="Sun Y."/>
            <person name="Zhan W."/>
            <person name="Jiang J.F."/>
            <person name="Wang Q."/>
            <person name="Zhang B."/>
            <person name="Ji P."/>
            <person name="Bell-Sakyi L."/>
            <person name="Cui X.M."/>
            <person name="Yuan T.T."/>
            <person name="Jiang B.G."/>
            <person name="Yang W.F."/>
            <person name="Lam T.T."/>
            <person name="Chang Q.C."/>
            <person name="Ding S.J."/>
            <person name="Wang X.J."/>
            <person name="Zhu J.G."/>
            <person name="Ruan X.D."/>
            <person name="Zhao L."/>
            <person name="Wei J.T."/>
            <person name="Ye R.Z."/>
            <person name="Que T.C."/>
            <person name="Du C.H."/>
            <person name="Zhou Y.H."/>
            <person name="Cheng J.X."/>
            <person name="Dai P.F."/>
            <person name="Guo W.B."/>
            <person name="Han X.H."/>
            <person name="Huang E.J."/>
            <person name="Li L.F."/>
            <person name="Wei W."/>
            <person name="Gao Y.C."/>
            <person name="Liu J.Z."/>
            <person name="Shao H.Z."/>
            <person name="Wang X."/>
            <person name="Wang C.C."/>
            <person name="Yang T.C."/>
            <person name="Huo Q.B."/>
            <person name="Li W."/>
            <person name="Chen H.Y."/>
            <person name="Chen S.E."/>
            <person name="Zhou L.G."/>
            <person name="Ni X.B."/>
            <person name="Tian J.H."/>
            <person name="Sheng Y."/>
            <person name="Liu T."/>
            <person name="Pan Y.S."/>
            <person name="Xia L.Y."/>
            <person name="Li J."/>
            <person name="Zhao F."/>
            <person name="Cao W.C."/>
        </authorList>
    </citation>
    <scope>NUCLEOTIDE SEQUENCE [LARGE SCALE GENOMIC DNA]</scope>
    <source>
        <strain evidence="1">Iper-2018</strain>
    </source>
</reference>
<name>A0AC60P5X8_IXOPE</name>
<feature type="non-terminal residue" evidence="1">
    <location>
        <position position="1"/>
    </location>
</feature>
<evidence type="ECO:0000313" key="1">
    <source>
        <dbReference type="EMBL" id="KAG0414707.1"/>
    </source>
</evidence>
<organism evidence="1 2">
    <name type="scientific">Ixodes persulcatus</name>
    <name type="common">Taiga tick</name>
    <dbReference type="NCBI Taxonomy" id="34615"/>
    <lineage>
        <taxon>Eukaryota</taxon>
        <taxon>Metazoa</taxon>
        <taxon>Ecdysozoa</taxon>
        <taxon>Arthropoda</taxon>
        <taxon>Chelicerata</taxon>
        <taxon>Arachnida</taxon>
        <taxon>Acari</taxon>
        <taxon>Parasitiformes</taxon>
        <taxon>Ixodida</taxon>
        <taxon>Ixodoidea</taxon>
        <taxon>Ixodidae</taxon>
        <taxon>Ixodinae</taxon>
        <taxon>Ixodes</taxon>
    </lineage>
</organism>
<dbReference type="EMBL" id="JABSTQ010011155">
    <property type="protein sequence ID" value="KAG0414707.1"/>
    <property type="molecule type" value="Genomic_DNA"/>
</dbReference>
<accession>A0AC60P5X8</accession>
<dbReference type="Proteomes" id="UP000805193">
    <property type="component" value="Unassembled WGS sequence"/>
</dbReference>
<evidence type="ECO:0000313" key="2">
    <source>
        <dbReference type="Proteomes" id="UP000805193"/>
    </source>
</evidence>
<proteinExistence type="predicted"/>
<protein>
    <submittedName>
        <fullName evidence="1">Uncharacterized protein</fullName>
    </submittedName>
</protein>
<sequence>TRLKPLRGAAARILFGVWLLGIVVFSQYLTGQVKASLMVKAPVSRIDTVTELLSREPPIRPVTLKASPFMNMLQFSGLDTYRALHERIVRFAGELPQSEIYTTSTLRDVLDGRTAILMDSTGNRISVARSCSTLGGFFHVSSDILETADFRWYINQRLDKALVRAMDVRIRWLLEAGVPFMRHHELFPQPATCFLDFQGAPGDQYEDLRFQDLSLAFMFLPLAAAFTLLVLGAELVVHRCARLRRPRLVATLVEAGTPEPRTGDWWNGLAFC</sequence>
<gene>
    <name evidence="1" type="ORF">HPB47_008154</name>
</gene>
<comment type="caution">
    <text evidence="1">The sequence shown here is derived from an EMBL/GenBank/DDBJ whole genome shotgun (WGS) entry which is preliminary data.</text>
</comment>